<feature type="compositionally biased region" description="Basic and acidic residues" evidence="1">
    <location>
        <begin position="111"/>
        <end position="121"/>
    </location>
</feature>
<name>A0ABR6YM86_9BURK</name>
<dbReference type="Proteomes" id="UP000613113">
    <property type="component" value="Unassembled WGS sequence"/>
</dbReference>
<keyword evidence="2" id="KW-0732">Signal</keyword>
<feature type="signal peptide" evidence="2">
    <location>
        <begin position="1"/>
        <end position="23"/>
    </location>
</feature>
<feature type="compositionally biased region" description="Basic and acidic residues" evidence="1">
    <location>
        <begin position="90"/>
        <end position="104"/>
    </location>
</feature>
<comment type="caution">
    <text evidence="3">The sequence shown here is derived from an EMBL/GenBank/DDBJ whole genome shotgun (WGS) entry which is preliminary data.</text>
</comment>
<keyword evidence="4" id="KW-1185">Reference proteome</keyword>
<feature type="compositionally biased region" description="Basic and acidic residues" evidence="1">
    <location>
        <begin position="44"/>
        <end position="59"/>
    </location>
</feature>
<evidence type="ECO:0000256" key="2">
    <source>
        <dbReference type="SAM" id="SignalP"/>
    </source>
</evidence>
<dbReference type="EMBL" id="JACOGC010000002">
    <property type="protein sequence ID" value="MBC3884919.1"/>
    <property type="molecule type" value="Genomic_DNA"/>
</dbReference>
<dbReference type="RefSeq" id="WP_186862484.1">
    <property type="nucleotide sequence ID" value="NZ_JACOGC010000002.1"/>
</dbReference>
<protein>
    <submittedName>
        <fullName evidence="3">Uncharacterized protein</fullName>
    </submittedName>
</protein>
<gene>
    <name evidence="3" type="ORF">H8K27_07255</name>
</gene>
<evidence type="ECO:0000313" key="4">
    <source>
        <dbReference type="Proteomes" id="UP000613113"/>
    </source>
</evidence>
<feature type="chain" id="PRO_5046619013" evidence="2">
    <location>
        <begin position="24"/>
        <end position="121"/>
    </location>
</feature>
<evidence type="ECO:0000313" key="3">
    <source>
        <dbReference type="EMBL" id="MBC3884919.1"/>
    </source>
</evidence>
<organism evidence="3 4">
    <name type="scientific">Undibacterium griseum</name>
    <dbReference type="NCBI Taxonomy" id="2762295"/>
    <lineage>
        <taxon>Bacteria</taxon>
        <taxon>Pseudomonadati</taxon>
        <taxon>Pseudomonadota</taxon>
        <taxon>Betaproteobacteria</taxon>
        <taxon>Burkholderiales</taxon>
        <taxon>Oxalobacteraceae</taxon>
        <taxon>Undibacterium</taxon>
    </lineage>
</organism>
<accession>A0ABR6YM86</accession>
<proteinExistence type="predicted"/>
<evidence type="ECO:0000256" key="1">
    <source>
        <dbReference type="SAM" id="MobiDB-lite"/>
    </source>
</evidence>
<feature type="region of interest" description="Disordered" evidence="1">
    <location>
        <begin position="35"/>
        <end position="121"/>
    </location>
</feature>
<reference evidence="3 4" key="1">
    <citation type="submission" date="2020-08" db="EMBL/GenBank/DDBJ databases">
        <title>Novel species isolated from subtropical streams in China.</title>
        <authorList>
            <person name="Lu H."/>
        </authorList>
    </citation>
    <scope>NUCLEOTIDE SEQUENCE [LARGE SCALE GENOMIC DNA]</scope>
    <source>
        <strain evidence="3 4">FT31W</strain>
    </source>
</reference>
<sequence>MNNTAVRVSAACIILLCQINAIAGDGVFRIGSFWPNALSQGKNGHPDAQKRGGARELHLSRPAGSAKKDEIDKQCQQGDAATMPGCSRLQEVKKNKLSPDERRAMRQQIQDMEREIQPGKK</sequence>